<dbReference type="Proteomes" id="UP000002654">
    <property type="component" value="Chromosome"/>
</dbReference>
<keyword evidence="2" id="KW-1185">Reference proteome</keyword>
<dbReference type="STRING" id="768679.TTX_1719"/>
<dbReference type="PaxDb" id="768679-TTX_1719"/>
<protein>
    <submittedName>
        <fullName evidence="1">Uncharacterized protein</fullName>
    </submittedName>
</protein>
<dbReference type="PATRIC" id="fig|768679.9.peg.1740"/>
<name>G4RL95_THETK</name>
<reference evidence="1 2" key="1">
    <citation type="journal article" date="2011" name="PLoS ONE">
        <title>The complete genome sequence of Thermoproteus tenax: a physiologically versatile member of the Crenarchaeota.</title>
        <authorList>
            <person name="Siebers B."/>
            <person name="Zaparty M."/>
            <person name="Raddatz G."/>
            <person name="Tjaden B."/>
            <person name="Albers S.V."/>
            <person name="Bell S.D."/>
            <person name="Blombach F."/>
            <person name="Kletzin A."/>
            <person name="Kyrpides N."/>
            <person name="Lanz C."/>
            <person name="Plagens A."/>
            <person name="Rampp M."/>
            <person name="Rosinus A."/>
            <person name="von Jan M."/>
            <person name="Makarova K.S."/>
            <person name="Klenk H.P."/>
            <person name="Schuster S.C."/>
            <person name="Hensel R."/>
        </authorList>
    </citation>
    <scope>NUCLEOTIDE SEQUENCE [LARGE SCALE GENOMIC DNA]</scope>
    <source>
        <strain evidence="2">ATCC 35583 / DSM 2078 / JCM 9277 / NBRC 100435 / Kra 1</strain>
    </source>
</reference>
<dbReference type="GeneID" id="11262601"/>
<organism evidence="1 2">
    <name type="scientific">Thermoproteus tenax (strain ATCC 35583 / DSM 2078 / JCM 9277 / NBRC 100435 / Kra 1)</name>
    <dbReference type="NCBI Taxonomy" id="768679"/>
    <lineage>
        <taxon>Archaea</taxon>
        <taxon>Thermoproteota</taxon>
        <taxon>Thermoprotei</taxon>
        <taxon>Thermoproteales</taxon>
        <taxon>Thermoproteaceae</taxon>
        <taxon>Thermoproteus</taxon>
    </lineage>
</organism>
<proteinExistence type="predicted"/>
<gene>
    <name evidence="1" type="ordered locus">TTX_1719</name>
</gene>
<dbReference type="EMBL" id="FN869859">
    <property type="protein sequence ID" value="CCC82340.1"/>
    <property type="molecule type" value="Genomic_DNA"/>
</dbReference>
<dbReference type="KEGG" id="ttn:TTX_1719"/>
<dbReference type="InterPro" id="IPR016618">
    <property type="entry name" value="UCP014422"/>
</dbReference>
<evidence type="ECO:0000313" key="1">
    <source>
        <dbReference type="EMBL" id="CCC82340.1"/>
    </source>
</evidence>
<sequence>MRLPPRIKILEALSAIADGRIKALDDKEAEVISSDGQRTYRVYLDLARGLAYSDDNGTKYRGYIGYPIVAFMMLKGALPVDNELKDALRGIPWRRLNEQYKKYDVVIEVVKRELSRKGIDPSRVDRYIHEVVEKLRTIKLELIEQGAEKF</sequence>
<dbReference type="eggNOG" id="arCOG04234">
    <property type="taxonomic scope" value="Archaea"/>
</dbReference>
<evidence type="ECO:0000313" key="2">
    <source>
        <dbReference type="Proteomes" id="UP000002654"/>
    </source>
</evidence>
<dbReference type="OrthoDB" id="45301at2157"/>
<accession>G4RL95</accession>
<dbReference type="PIRSF" id="PIRSF014422">
    <property type="entry name" value="UCP014422"/>
    <property type="match status" value="1"/>
</dbReference>
<dbReference type="HOGENOM" id="CLU_142655_0_0_2"/>
<dbReference type="AlphaFoldDB" id="G4RL95"/>
<dbReference type="RefSeq" id="WP_014127594.1">
    <property type="nucleotide sequence ID" value="NC_016070.1"/>
</dbReference>